<evidence type="ECO:0000256" key="10">
    <source>
        <dbReference type="ARBA" id="ARBA00023012"/>
    </source>
</evidence>
<dbReference type="Proteomes" id="UP000182635">
    <property type="component" value="Unassembled WGS sequence"/>
</dbReference>
<evidence type="ECO:0000256" key="1">
    <source>
        <dbReference type="ARBA" id="ARBA00000085"/>
    </source>
</evidence>
<dbReference type="GO" id="GO:0005524">
    <property type="term" value="F:ATP binding"/>
    <property type="evidence" value="ECO:0007669"/>
    <property type="project" value="UniProtKB-KW"/>
</dbReference>
<dbReference type="PRINTS" id="PR00344">
    <property type="entry name" value="BCTRLSENSOR"/>
</dbReference>
<dbReference type="PANTHER" id="PTHR45453:SF1">
    <property type="entry name" value="PHOSPHATE REGULON SENSOR PROTEIN PHOR"/>
    <property type="match status" value="1"/>
</dbReference>
<dbReference type="OrthoDB" id="9813151at2"/>
<dbReference type="Pfam" id="PF00989">
    <property type="entry name" value="PAS"/>
    <property type="match status" value="1"/>
</dbReference>
<organism evidence="14 15">
    <name type="scientific">Ligilactobacillus ruminis DSM 20403 = NBRC 102161</name>
    <dbReference type="NCBI Taxonomy" id="1423798"/>
    <lineage>
        <taxon>Bacteria</taxon>
        <taxon>Bacillati</taxon>
        <taxon>Bacillota</taxon>
        <taxon>Bacilli</taxon>
        <taxon>Lactobacillales</taxon>
        <taxon>Lactobacillaceae</taxon>
        <taxon>Ligilactobacillus</taxon>
    </lineage>
</organism>
<proteinExistence type="predicted"/>
<evidence type="ECO:0000256" key="7">
    <source>
        <dbReference type="ARBA" id="ARBA00022741"/>
    </source>
</evidence>
<comment type="subcellular location">
    <subcellularLocation>
        <location evidence="2">Cell membrane</location>
    </subcellularLocation>
</comment>
<gene>
    <name evidence="14" type="ORF">SAMN02910432_00957</name>
</gene>
<evidence type="ECO:0000313" key="15">
    <source>
        <dbReference type="Proteomes" id="UP000182635"/>
    </source>
</evidence>
<dbReference type="EMBL" id="FOPI01000013">
    <property type="protein sequence ID" value="SFG34093.1"/>
    <property type="molecule type" value="Genomic_DNA"/>
</dbReference>
<dbReference type="Pfam" id="PF02518">
    <property type="entry name" value="HATPase_c"/>
    <property type="match status" value="1"/>
</dbReference>
<dbReference type="EC" id="2.7.13.3" evidence="3"/>
<dbReference type="Gene3D" id="3.30.450.20">
    <property type="entry name" value="PAS domain"/>
    <property type="match status" value="1"/>
</dbReference>
<evidence type="ECO:0000259" key="13">
    <source>
        <dbReference type="PROSITE" id="PS50109"/>
    </source>
</evidence>
<dbReference type="GO" id="GO:0000155">
    <property type="term" value="F:phosphorelay sensor kinase activity"/>
    <property type="evidence" value="ECO:0007669"/>
    <property type="project" value="InterPro"/>
</dbReference>
<dbReference type="GO" id="GO:0006355">
    <property type="term" value="P:regulation of DNA-templated transcription"/>
    <property type="evidence" value="ECO:0007669"/>
    <property type="project" value="InterPro"/>
</dbReference>
<dbReference type="RefSeq" id="WP_046922907.1">
    <property type="nucleotide sequence ID" value="NZ_AYYL01000008.1"/>
</dbReference>
<evidence type="ECO:0000256" key="2">
    <source>
        <dbReference type="ARBA" id="ARBA00004236"/>
    </source>
</evidence>
<protein>
    <recommendedName>
        <fullName evidence="3">histidine kinase</fullName>
        <ecNumber evidence="3">2.7.13.3</ecNumber>
    </recommendedName>
</protein>
<feature type="transmembrane region" description="Helical" evidence="12">
    <location>
        <begin position="39"/>
        <end position="56"/>
    </location>
</feature>
<dbReference type="Pfam" id="PF00512">
    <property type="entry name" value="HisKA"/>
    <property type="match status" value="1"/>
</dbReference>
<dbReference type="SMART" id="SM00387">
    <property type="entry name" value="HATPase_c"/>
    <property type="match status" value="1"/>
</dbReference>
<dbReference type="InterPro" id="IPR035965">
    <property type="entry name" value="PAS-like_dom_sf"/>
</dbReference>
<dbReference type="Gene3D" id="3.30.565.10">
    <property type="entry name" value="Histidine kinase-like ATPase, C-terminal domain"/>
    <property type="match status" value="1"/>
</dbReference>
<dbReference type="InterPro" id="IPR036890">
    <property type="entry name" value="HATPase_C_sf"/>
</dbReference>
<keyword evidence="8 14" id="KW-0418">Kinase</keyword>
<dbReference type="SUPFAM" id="SSF55785">
    <property type="entry name" value="PYP-like sensor domain (PAS domain)"/>
    <property type="match status" value="1"/>
</dbReference>
<keyword evidence="9" id="KW-0067">ATP-binding</keyword>
<dbReference type="CDD" id="cd00075">
    <property type="entry name" value="HATPase"/>
    <property type="match status" value="1"/>
</dbReference>
<dbReference type="InterPro" id="IPR003661">
    <property type="entry name" value="HisK_dim/P_dom"/>
</dbReference>
<dbReference type="InterPro" id="IPR050351">
    <property type="entry name" value="BphY/WalK/GraS-like"/>
</dbReference>
<dbReference type="InterPro" id="IPR013767">
    <property type="entry name" value="PAS_fold"/>
</dbReference>
<dbReference type="SUPFAM" id="SSF47384">
    <property type="entry name" value="Homodimeric domain of signal transducing histidine kinase"/>
    <property type="match status" value="1"/>
</dbReference>
<dbReference type="SUPFAM" id="SSF55874">
    <property type="entry name" value="ATPase domain of HSP90 chaperone/DNA topoisomerase II/histidine kinase"/>
    <property type="match status" value="1"/>
</dbReference>
<keyword evidence="4" id="KW-1003">Cell membrane</keyword>
<keyword evidence="7" id="KW-0547">Nucleotide-binding</keyword>
<dbReference type="Gene3D" id="1.10.287.130">
    <property type="match status" value="1"/>
</dbReference>
<dbReference type="CDD" id="cd00082">
    <property type="entry name" value="HisKA"/>
    <property type="match status" value="1"/>
</dbReference>
<evidence type="ECO:0000256" key="11">
    <source>
        <dbReference type="ARBA" id="ARBA00023136"/>
    </source>
</evidence>
<keyword evidence="12" id="KW-1133">Transmembrane helix</keyword>
<keyword evidence="5" id="KW-0597">Phosphoprotein</keyword>
<dbReference type="FunFam" id="3.30.565.10:FF:000006">
    <property type="entry name" value="Sensor histidine kinase WalK"/>
    <property type="match status" value="1"/>
</dbReference>
<reference evidence="15" key="1">
    <citation type="submission" date="2016-10" db="EMBL/GenBank/DDBJ databases">
        <authorList>
            <person name="Varghese N."/>
            <person name="Submissions S."/>
        </authorList>
    </citation>
    <scope>NUCLEOTIDE SEQUENCE [LARGE SCALE GENOMIC DNA]</scope>
    <source>
        <strain evidence="15">DSM 20403</strain>
    </source>
</reference>
<dbReference type="SMART" id="SM00388">
    <property type="entry name" value="HisKA"/>
    <property type="match status" value="1"/>
</dbReference>
<dbReference type="PANTHER" id="PTHR45453">
    <property type="entry name" value="PHOSPHATE REGULON SENSOR PROTEIN PHOR"/>
    <property type="match status" value="1"/>
</dbReference>
<dbReference type="FunFam" id="1.10.287.130:FF:000008">
    <property type="entry name" value="Two-component sensor histidine kinase"/>
    <property type="match status" value="1"/>
</dbReference>
<keyword evidence="11 12" id="KW-0472">Membrane</keyword>
<keyword evidence="10" id="KW-0902">Two-component regulatory system</keyword>
<dbReference type="InterPro" id="IPR003594">
    <property type="entry name" value="HATPase_dom"/>
</dbReference>
<dbReference type="InterPro" id="IPR036097">
    <property type="entry name" value="HisK_dim/P_sf"/>
</dbReference>
<sequence>MKATKIFGYNALICLFAGIFNEIFIKFFLDGDLTTKEKIFGALAWCFLLECAFQIVQRFKRIKTLNMLTQKLIEITNQKPSSHILLERGNDYVELARAINAVQSSSKRFLKLFRQQTRDYLSLMESMTSGVVVFDRNKEITLYNHLLEEILVLPPKPKGRPFYVVFHDAKLVSMAQKAYETKEDQHMIWEDQTEGGIKYYDVHAIYVPLSRHHYSVMCLFNDITSERRIAQMQRDFVANVGHELKTPVTAIRGFSETLLEGALDDKETASEFVKIILEQSKQLTDLINDILSLSKIDASKGDTFVKIKLRKFIERIVQQFEPAIGEKKISFIDKIAPDVEIVCDEKKLQHIISNLMQNAVRYNKEGGSIEVSAVILENEWCFLIKDTGQGIKHEDLGRIFERFYRGDKSRSQEGTGLGLSIVKEYVDSLSGTIDVTSVPNAWTEFMVTLPEFSENKVNEVEK</sequence>
<accession>A0A1I2R288</accession>
<dbReference type="AlphaFoldDB" id="A0A1I2R288"/>
<evidence type="ECO:0000256" key="3">
    <source>
        <dbReference type="ARBA" id="ARBA00012438"/>
    </source>
</evidence>
<evidence type="ECO:0000256" key="5">
    <source>
        <dbReference type="ARBA" id="ARBA00022553"/>
    </source>
</evidence>
<dbReference type="PROSITE" id="PS50109">
    <property type="entry name" value="HIS_KIN"/>
    <property type="match status" value="1"/>
</dbReference>
<dbReference type="InterPro" id="IPR004358">
    <property type="entry name" value="Sig_transdc_His_kin-like_C"/>
</dbReference>
<comment type="catalytic activity">
    <reaction evidence="1">
        <text>ATP + protein L-histidine = ADP + protein N-phospho-L-histidine.</text>
        <dbReference type="EC" id="2.7.13.3"/>
    </reaction>
</comment>
<dbReference type="GO" id="GO:0005886">
    <property type="term" value="C:plasma membrane"/>
    <property type="evidence" value="ECO:0007669"/>
    <property type="project" value="UniProtKB-SubCell"/>
</dbReference>
<dbReference type="InterPro" id="IPR005467">
    <property type="entry name" value="His_kinase_dom"/>
</dbReference>
<dbReference type="GO" id="GO:0016036">
    <property type="term" value="P:cellular response to phosphate starvation"/>
    <property type="evidence" value="ECO:0007669"/>
    <property type="project" value="TreeGrafter"/>
</dbReference>
<evidence type="ECO:0000256" key="4">
    <source>
        <dbReference type="ARBA" id="ARBA00022475"/>
    </source>
</evidence>
<dbReference type="GO" id="GO:0004721">
    <property type="term" value="F:phosphoprotein phosphatase activity"/>
    <property type="evidence" value="ECO:0007669"/>
    <property type="project" value="TreeGrafter"/>
</dbReference>
<evidence type="ECO:0000256" key="12">
    <source>
        <dbReference type="SAM" id="Phobius"/>
    </source>
</evidence>
<keyword evidence="12" id="KW-0812">Transmembrane</keyword>
<evidence type="ECO:0000256" key="8">
    <source>
        <dbReference type="ARBA" id="ARBA00022777"/>
    </source>
</evidence>
<name>A0A1I2R288_9LACO</name>
<keyword evidence="6" id="KW-0808">Transferase</keyword>
<feature type="transmembrane region" description="Helical" evidence="12">
    <location>
        <begin position="7"/>
        <end position="27"/>
    </location>
</feature>
<feature type="domain" description="Histidine kinase" evidence="13">
    <location>
        <begin position="239"/>
        <end position="453"/>
    </location>
</feature>
<evidence type="ECO:0000313" key="14">
    <source>
        <dbReference type="EMBL" id="SFG34093.1"/>
    </source>
</evidence>
<evidence type="ECO:0000256" key="9">
    <source>
        <dbReference type="ARBA" id="ARBA00022840"/>
    </source>
</evidence>
<evidence type="ECO:0000256" key="6">
    <source>
        <dbReference type="ARBA" id="ARBA00022679"/>
    </source>
</evidence>